<comment type="caution">
    <text evidence="2">The sequence shown here is derived from an EMBL/GenBank/DDBJ whole genome shotgun (WGS) entry which is preliminary data.</text>
</comment>
<name>A0ABS5ZI61_9GAMM</name>
<dbReference type="Pfam" id="PF23571">
    <property type="entry name" value="GH3_M"/>
    <property type="match status" value="1"/>
</dbReference>
<proteinExistence type="predicted"/>
<feature type="domain" description="GH3 middle" evidence="1">
    <location>
        <begin position="344"/>
        <end position="420"/>
    </location>
</feature>
<accession>A0ABS5ZI61</accession>
<reference evidence="2 3" key="1">
    <citation type="submission" date="2021-04" db="EMBL/GenBank/DDBJ databases">
        <authorList>
            <person name="Pira H."/>
            <person name="Risdian C."/>
            <person name="Wink J."/>
        </authorList>
    </citation>
    <scope>NUCLEOTIDE SEQUENCE [LARGE SCALE GENOMIC DNA]</scope>
    <source>
        <strain evidence="2 3">WH53</strain>
    </source>
</reference>
<dbReference type="EMBL" id="JAGSOY010000103">
    <property type="protein sequence ID" value="MBU2713769.1"/>
    <property type="molecule type" value="Genomic_DNA"/>
</dbReference>
<dbReference type="RefSeq" id="WP_215822053.1">
    <property type="nucleotide sequence ID" value="NZ_JAGSOY010000103.1"/>
</dbReference>
<dbReference type="PANTHER" id="PTHR31901">
    <property type="entry name" value="GH3 DOMAIN-CONTAINING PROTEIN"/>
    <property type="match status" value="1"/>
</dbReference>
<dbReference type="PANTHER" id="PTHR31901:SF9">
    <property type="entry name" value="GH3 DOMAIN-CONTAINING PROTEIN"/>
    <property type="match status" value="1"/>
</dbReference>
<keyword evidence="3" id="KW-1185">Reference proteome</keyword>
<dbReference type="InterPro" id="IPR004993">
    <property type="entry name" value="GH3"/>
</dbReference>
<evidence type="ECO:0000313" key="3">
    <source>
        <dbReference type="Proteomes" id="UP000690515"/>
    </source>
</evidence>
<dbReference type="InterPro" id="IPR055377">
    <property type="entry name" value="GH3_M"/>
</dbReference>
<sequence>MMLNTSWKNDWSLLKDSFQQDCQFHSNHFKYCLAHPNEVQTTVLEDIIRLGQNSLMWKEENYRLNTVNVDEYRKKIPIKRYADFIPYIEREIDAKGGVLSCSPVMRWLKTSGTTGSAKKVPYTQHWMNHYRVPAIKAMWSTYMHHCPEMLSDPYAVLDMQTVLEEPSEFIKGLAYQSISNRYPRLDKNDWTPPWLNAPWFVSGMPGSHEERMYHRLRFLIGKPLHFISTINPSTLISMWDILLSQQERLINDIHLGTLNGKKLFEPNATLAKQLTSILNTKNISFKDIWPSLSLFSCWVSASAKLYRPLLNKILPGVTQIPFMTCGTEGVVTIPVDESLTSQPLAINQAFYEFVPAEVDMSDVLNPAQSTNTLLFNQLETGKEYHLIMSQANGLYRLATGDIFRVEGFEGNVPRLNFIRRDGIFHSFTGEKLTEDQVTEAISTFSQQNNIDLGLYMCGPKWAHIPRYVLMLETPSDLSVSNDEIAEKIDGCLQKVNIEYASNSTLAIIQYT</sequence>
<evidence type="ECO:0000313" key="2">
    <source>
        <dbReference type="EMBL" id="MBU2713769.1"/>
    </source>
</evidence>
<dbReference type="Proteomes" id="UP000690515">
    <property type="component" value="Unassembled WGS sequence"/>
</dbReference>
<gene>
    <name evidence="2" type="ORF">KCG35_22205</name>
</gene>
<organism evidence="2 3">
    <name type="scientific">Zooshikella harenae</name>
    <dbReference type="NCBI Taxonomy" id="2827238"/>
    <lineage>
        <taxon>Bacteria</taxon>
        <taxon>Pseudomonadati</taxon>
        <taxon>Pseudomonadota</taxon>
        <taxon>Gammaproteobacteria</taxon>
        <taxon>Oceanospirillales</taxon>
        <taxon>Zooshikellaceae</taxon>
        <taxon>Zooshikella</taxon>
    </lineage>
</organism>
<protein>
    <submittedName>
        <fullName evidence="2">GH3 auxin-responsive promoter family protein</fullName>
    </submittedName>
</protein>
<evidence type="ECO:0000259" key="1">
    <source>
        <dbReference type="Pfam" id="PF23571"/>
    </source>
</evidence>
<dbReference type="Pfam" id="PF03321">
    <property type="entry name" value="GH3"/>
    <property type="match status" value="1"/>
</dbReference>